<keyword evidence="1" id="KW-0813">Transport</keyword>
<feature type="transmembrane region" description="Helical" evidence="2">
    <location>
        <begin position="738"/>
        <end position="759"/>
    </location>
</feature>
<gene>
    <name evidence="3" type="ORF">AG1IA_08159</name>
</gene>
<dbReference type="InterPro" id="IPR010856">
    <property type="entry name" value="Gig2-like"/>
</dbReference>
<dbReference type="STRING" id="983506.L8WHY2"/>
<keyword evidence="1" id="KW-0509">mRNA transport</keyword>
<dbReference type="InterPro" id="IPR011502">
    <property type="entry name" value="Nucleoporin_Nup85"/>
</dbReference>
<keyword evidence="1" id="KW-0539">Nucleus</keyword>
<evidence type="ECO:0000313" key="4">
    <source>
        <dbReference type="Proteomes" id="UP000011668"/>
    </source>
</evidence>
<evidence type="ECO:0000256" key="1">
    <source>
        <dbReference type="RuleBase" id="RU365073"/>
    </source>
</evidence>
<keyword evidence="4" id="KW-1185">Reference proteome</keyword>
<dbReference type="HOGENOM" id="CLU_256288_0_0_1"/>
<dbReference type="EMBL" id="AFRT01002462">
    <property type="protein sequence ID" value="ELU37796.1"/>
    <property type="molecule type" value="Genomic_DNA"/>
</dbReference>
<keyword evidence="1 2" id="KW-0472">Membrane</keyword>
<dbReference type="InterPro" id="IPR027443">
    <property type="entry name" value="IPNS-like_sf"/>
</dbReference>
<keyword evidence="1" id="KW-0653">Protein transport</keyword>
<name>L8WHY2_THACA</name>
<dbReference type="Pfam" id="PF07350">
    <property type="entry name" value="Gig2-like"/>
    <property type="match status" value="1"/>
</dbReference>
<dbReference type="GO" id="GO:0051028">
    <property type="term" value="P:mRNA transport"/>
    <property type="evidence" value="ECO:0007669"/>
    <property type="project" value="UniProtKB-KW"/>
</dbReference>
<keyword evidence="2" id="KW-1133">Transmembrane helix</keyword>
<keyword evidence="1" id="KW-0811">Translocation</keyword>
<proteinExistence type="inferred from homology"/>
<dbReference type="GO" id="GO:0031965">
    <property type="term" value="C:nuclear membrane"/>
    <property type="evidence" value="ECO:0007669"/>
    <property type="project" value="UniProtKB-UniRule"/>
</dbReference>
<accession>L8WHY2</accession>
<comment type="similarity">
    <text evidence="1">Belongs to the nucleoporin Nup85 family.</text>
</comment>
<protein>
    <recommendedName>
        <fullName evidence="1">Nuclear pore complex protein Nup85</fullName>
    </recommendedName>
</protein>
<evidence type="ECO:0000256" key="2">
    <source>
        <dbReference type="SAM" id="Phobius"/>
    </source>
</evidence>
<dbReference type="SUPFAM" id="SSF51197">
    <property type="entry name" value="Clavaminate synthase-like"/>
    <property type="match status" value="1"/>
</dbReference>
<comment type="caution">
    <text evidence="3">The sequence shown here is derived from an EMBL/GenBank/DDBJ whole genome shotgun (WGS) entry which is preliminary data.</text>
</comment>
<dbReference type="Proteomes" id="UP000011668">
    <property type="component" value="Unassembled WGS sequence"/>
</dbReference>
<organism evidence="3 4">
    <name type="scientific">Thanatephorus cucumeris (strain AG1-IA)</name>
    <name type="common">Rice sheath blight fungus</name>
    <name type="synonym">Rhizoctonia solani</name>
    <dbReference type="NCBI Taxonomy" id="983506"/>
    <lineage>
        <taxon>Eukaryota</taxon>
        <taxon>Fungi</taxon>
        <taxon>Dikarya</taxon>
        <taxon>Basidiomycota</taxon>
        <taxon>Agaricomycotina</taxon>
        <taxon>Agaricomycetes</taxon>
        <taxon>Cantharellales</taxon>
        <taxon>Ceratobasidiaceae</taxon>
        <taxon>Rhizoctonia</taxon>
        <taxon>Rhizoctonia solani AG-1</taxon>
    </lineage>
</organism>
<dbReference type="PANTHER" id="PTHR30613">
    <property type="entry name" value="UNCHARACTERIZED PROTEIN YBIU-RELATED"/>
    <property type="match status" value="1"/>
</dbReference>
<comment type="subcellular location">
    <subcellularLocation>
        <location evidence="1">Nucleus</location>
        <location evidence="1">Nuclear pore complex</location>
    </subcellularLocation>
</comment>
<comment type="subunit">
    <text evidence="1">Component of the nuclear pore complex (NPC).</text>
</comment>
<reference evidence="3 4" key="1">
    <citation type="journal article" date="2013" name="Nat. Commun.">
        <title>The evolution and pathogenic mechanisms of the rice sheath blight pathogen.</title>
        <authorList>
            <person name="Zheng A."/>
            <person name="Lin R."/>
            <person name="Xu L."/>
            <person name="Qin P."/>
            <person name="Tang C."/>
            <person name="Ai P."/>
            <person name="Zhang D."/>
            <person name="Liu Y."/>
            <person name="Sun Z."/>
            <person name="Feng H."/>
            <person name="Wang Y."/>
            <person name="Chen Y."/>
            <person name="Liang X."/>
            <person name="Fu R."/>
            <person name="Li Q."/>
            <person name="Zhang J."/>
            <person name="Yu X."/>
            <person name="Xie Z."/>
            <person name="Ding L."/>
            <person name="Guan P."/>
            <person name="Tang J."/>
            <person name="Liang Y."/>
            <person name="Wang S."/>
            <person name="Deng Q."/>
            <person name="Li S."/>
            <person name="Zhu J."/>
            <person name="Wang L."/>
            <person name="Liu H."/>
            <person name="Li P."/>
        </authorList>
    </citation>
    <scope>NUCLEOTIDE SEQUENCE [LARGE SCALE GENOMIC DNA]</scope>
    <source>
        <strain evidence="4">AG-1 IA</strain>
    </source>
</reference>
<keyword evidence="1" id="KW-0906">Nuclear pore complex</keyword>
<evidence type="ECO:0000313" key="3">
    <source>
        <dbReference type="EMBL" id="ELU37796.1"/>
    </source>
</evidence>
<dbReference type="Gene3D" id="2.60.120.330">
    <property type="entry name" value="B-lactam Antibiotic, Isopenicillin N Synthase, Chain"/>
    <property type="match status" value="1"/>
</dbReference>
<dbReference type="GO" id="GO:0005643">
    <property type="term" value="C:nuclear pore"/>
    <property type="evidence" value="ECO:0007669"/>
    <property type="project" value="UniProtKB-SubCell"/>
</dbReference>
<sequence>MSALALQPHLISVGGLDDFQSSQHTFAASISPRGNSIVAYASSKAPQAPTKKRLPADSLLYFASWDHIPESTVESQDPLPPTYPTYVSILETLQLVQTVYAPHGGQINGLIGEQLLQWLNTSHTVPATAELIRLSALPEPWSDPDFWPTLNKCVLRGLSTSALGFLRRVASNHPSTVLRTFIRDSLVPVLETHPRSSEFQRESGFLAAHSRWRERVAEVRMALDRAVDTDSGEADEDEWSRWVDELLGVIEGDDGVVFALCNEAVEDGWGFREVIGVWGVWVDVGLKRTQLAKVVERVAEEMPPDPTVPVQELHRAILAMEELEVSEPKKRVHAIHVPLQALEIAAQVDPWLAAHLADIFEKVETLDPQDEIAQTCVQRLAQNHFVLSYAEHLHSDPTLFEIELEYMGRCGAIGRERIAAVICHIPVIPPPVSLCLKLPDPKVSEKSLSRLKSLGVDDQGLPLAPRIVDAGMWEGCDRVDKLLSVCDQFALRDESREISKVCLELIHVWSPTETSVRLWMYEGWGVLRHFFSRNMFKMASLFTTLLLFMQLALTPLVLGSAAFVKHVAQIPARYMRVNATDPISARLQFVARFADFHTFSEDGAKGEAVRLLVRMLDRSIVPRAWQAVVLLDAASLLEGSDEELLITTDDAYELLRYLQNIYTQAALGAGSDYLEVLARITMRGKGNTAETEALQSLDIVRLVLARYLALRPLLIRPITEIGLPHDQQRKLTFVNTGWMIYIMCPYFLLELSCPFFPLFGKPVYHDNQILYLYWTWTSVGLAGPRPMTSIVARLEDSGDTGTLGLRAGYLPFGGYGRSSDRKCVQTDHDINNPPLYQILRVLVSSGKALHLFHFVSSIALNINCAAMLRSLASARSTLCLSQRLRISLARRCLATEIHSEPSRGQKQEGDISAIFPSLSGAVYEALPPRFSQLKKELISTTEARDRLVAGWIDLLNALREGVAELQAKGNETIPEVSYAEIEKGSKSWQAGVRKRGSVVVRDVVDDVEALEWKKQILEYVKENPQVKGFPADNKQVFELYWSRPQVLARSHPNLLKTTQAALSLFTAAPEDEVSLSTPLSYADRLRIRLPGDAKFALGPHIDGGGLERWEDLEYRKCYSDILAGNWRDFDPFKISPRLNANSDLYHAPNQCSVLRGFQGWLALSATGPNEGTLRTYPLLRESVAYVIMRPFFRPCVPILTSSPSLDELSPSNWMMDLENTEFPGAVPGSGQELNAITHPHLMLDKGGMVSMRPVKPGDMVLWHCDGIHAVESKHAGKGDSSVLYIPAVPLTTHNAQYLVSQRSTLASGCPAPDFPGGSGESTFVGPQKGSIGDVKGSLARRAMGLEKFTESDGMMEGERKVLQRANAVLGF</sequence>
<dbReference type="Pfam" id="PF07575">
    <property type="entry name" value="Nucleopor_Nup85"/>
    <property type="match status" value="3"/>
</dbReference>
<dbReference type="OrthoDB" id="8249012at2759"/>
<keyword evidence="2" id="KW-0812">Transmembrane</keyword>
<feature type="transmembrane region" description="Helical" evidence="2">
    <location>
        <begin position="538"/>
        <end position="564"/>
    </location>
</feature>
<comment type="function">
    <text evidence="1">Functions as a component of the nuclear pore complex (NPC).</text>
</comment>
<dbReference type="PANTHER" id="PTHR30613:SF1">
    <property type="entry name" value="DUF1479 DOMAIN PROTEIN (AFU_ORTHOLOGUE AFUA_5G09280)"/>
    <property type="match status" value="1"/>
</dbReference>
<dbReference type="GO" id="GO:0015031">
    <property type="term" value="P:protein transport"/>
    <property type="evidence" value="ECO:0007669"/>
    <property type="project" value="UniProtKB-KW"/>
</dbReference>